<dbReference type="PROSITE" id="PS00653">
    <property type="entry name" value="GLYCOSYL_HYDROL_F1_2"/>
    <property type="match status" value="1"/>
</dbReference>
<name>A0A8S1CWL3_9INSE</name>
<comment type="similarity">
    <text evidence="1 6">Belongs to the glycosyl hydrolase 1 family.</text>
</comment>
<dbReference type="Gene3D" id="3.20.20.80">
    <property type="entry name" value="Glycosidases"/>
    <property type="match status" value="1"/>
</dbReference>
<comment type="subunit">
    <text evidence="2">Homodimer.</text>
</comment>
<dbReference type="GO" id="GO:0005975">
    <property type="term" value="P:carbohydrate metabolic process"/>
    <property type="evidence" value="ECO:0007669"/>
    <property type="project" value="InterPro"/>
</dbReference>
<protein>
    <recommendedName>
        <fullName evidence="10">Beta-glucosidase</fullName>
    </recommendedName>
</protein>
<dbReference type="InterPro" id="IPR017853">
    <property type="entry name" value="GH"/>
</dbReference>
<dbReference type="InterPro" id="IPR033132">
    <property type="entry name" value="GH_1_N_CS"/>
</dbReference>
<keyword evidence="3" id="KW-0378">Hydrolase</keyword>
<dbReference type="Pfam" id="PF00232">
    <property type="entry name" value="Glyco_hydro_1"/>
    <property type="match status" value="1"/>
</dbReference>
<evidence type="ECO:0000256" key="4">
    <source>
        <dbReference type="ARBA" id="ARBA00023180"/>
    </source>
</evidence>
<dbReference type="OrthoDB" id="65569at2759"/>
<keyword evidence="4" id="KW-0325">Glycoprotein</keyword>
<feature type="chain" id="PRO_5035819912" description="Beta-glucosidase" evidence="7">
    <location>
        <begin position="20"/>
        <end position="499"/>
    </location>
</feature>
<dbReference type="SUPFAM" id="SSF51445">
    <property type="entry name" value="(Trans)glycosidases"/>
    <property type="match status" value="1"/>
</dbReference>
<evidence type="ECO:0000313" key="8">
    <source>
        <dbReference type="EMBL" id="CAB3372428.1"/>
    </source>
</evidence>
<sequence length="499" mass="56674">MVRAICLFVLAILVGHSSCQDDEFLYDTFPEGFMWGSATSAYQIEGAWDQDGKGESIWDRFVHDDVPHIVDGSTGDVACDSYNLYQEDVALLKNLGVSFYRFSLSWSRLIPSGDLRHGFNQAGIDYYNNLINELLANGIQPAVTLYHWDLPQGLQEHGGWLNVSVTDRFAEYSDFAFLFFGDRVKTWFTINEPWVQAVQGHGFGDFAPGINQSGILDYQAGHNLILAHARAWHIYDGKYRPTQGGRIGFNMYTSFLEPKTDNPDDVFAAERAMQFLIGWFGHPVYSQDGDYPAVMKEFVAFHSAEEGFPESRLPQFTPEEIAYVKGTYDFFGLNHYTTMLAENGLFPYAPSYIRDGEIIPSFNESWPESAAIWLRVVPWGFRKVLNWVSNEYNGVPIFVTENGYADSPDQIDDVDRVNYYTSYINEMLKAIKLDGVNVIGYTAWSLIDNFEWTAGYTERFGLYHVDFNDPLRPRTPKSSAAFYKQVIADNGFPAPPPKL</sequence>
<dbReference type="Proteomes" id="UP000494165">
    <property type="component" value="Unassembled WGS sequence"/>
</dbReference>
<organism evidence="8 9">
    <name type="scientific">Cloeon dipterum</name>
    <dbReference type="NCBI Taxonomy" id="197152"/>
    <lineage>
        <taxon>Eukaryota</taxon>
        <taxon>Metazoa</taxon>
        <taxon>Ecdysozoa</taxon>
        <taxon>Arthropoda</taxon>
        <taxon>Hexapoda</taxon>
        <taxon>Insecta</taxon>
        <taxon>Pterygota</taxon>
        <taxon>Palaeoptera</taxon>
        <taxon>Ephemeroptera</taxon>
        <taxon>Pisciforma</taxon>
        <taxon>Baetidae</taxon>
        <taxon>Cloeon</taxon>
    </lineage>
</organism>
<dbReference type="InterPro" id="IPR001360">
    <property type="entry name" value="Glyco_hydro_1"/>
</dbReference>
<evidence type="ECO:0008006" key="10">
    <source>
        <dbReference type="Google" id="ProtNLM"/>
    </source>
</evidence>
<reference evidence="8 9" key="1">
    <citation type="submission" date="2020-04" db="EMBL/GenBank/DDBJ databases">
        <authorList>
            <person name="Alioto T."/>
            <person name="Alioto T."/>
            <person name="Gomez Garrido J."/>
        </authorList>
    </citation>
    <scope>NUCLEOTIDE SEQUENCE [LARGE SCALE GENOMIC DNA]</scope>
</reference>
<evidence type="ECO:0000256" key="5">
    <source>
        <dbReference type="ARBA" id="ARBA00023295"/>
    </source>
</evidence>
<evidence type="ECO:0000256" key="1">
    <source>
        <dbReference type="ARBA" id="ARBA00010838"/>
    </source>
</evidence>
<dbReference type="EMBL" id="CADEPI010000073">
    <property type="protein sequence ID" value="CAB3372428.1"/>
    <property type="molecule type" value="Genomic_DNA"/>
</dbReference>
<keyword evidence="5" id="KW-0326">Glycosidase</keyword>
<evidence type="ECO:0000256" key="6">
    <source>
        <dbReference type="RuleBase" id="RU003690"/>
    </source>
</evidence>
<accession>A0A8S1CWL3</accession>
<keyword evidence="9" id="KW-1185">Reference proteome</keyword>
<dbReference type="PANTHER" id="PTHR10353">
    <property type="entry name" value="GLYCOSYL HYDROLASE"/>
    <property type="match status" value="1"/>
</dbReference>
<proteinExistence type="inferred from homology"/>
<dbReference type="GO" id="GO:0008422">
    <property type="term" value="F:beta-glucosidase activity"/>
    <property type="evidence" value="ECO:0007669"/>
    <property type="project" value="TreeGrafter"/>
</dbReference>
<dbReference type="FunFam" id="3.20.20.80:FF:000013">
    <property type="entry name" value="lactase-phlorizin hydrolase"/>
    <property type="match status" value="1"/>
</dbReference>
<evidence type="ECO:0000256" key="3">
    <source>
        <dbReference type="ARBA" id="ARBA00022801"/>
    </source>
</evidence>
<evidence type="ECO:0000313" key="9">
    <source>
        <dbReference type="Proteomes" id="UP000494165"/>
    </source>
</evidence>
<dbReference type="AlphaFoldDB" id="A0A8S1CWL3"/>
<gene>
    <name evidence="8" type="ORF">CLODIP_2_CD12852</name>
</gene>
<dbReference type="PRINTS" id="PR00131">
    <property type="entry name" value="GLHYDRLASE1"/>
</dbReference>
<dbReference type="PANTHER" id="PTHR10353:SF36">
    <property type="entry name" value="LP05116P"/>
    <property type="match status" value="1"/>
</dbReference>
<evidence type="ECO:0000256" key="2">
    <source>
        <dbReference type="ARBA" id="ARBA00011738"/>
    </source>
</evidence>
<feature type="signal peptide" evidence="7">
    <location>
        <begin position="1"/>
        <end position="19"/>
    </location>
</feature>
<evidence type="ECO:0000256" key="7">
    <source>
        <dbReference type="SAM" id="SignalP"/>
    </source>
</evidence>
<comment type="caution">
    <text evidence="8">The sequence shown here is derived from an EMBL/GenBank/DDBJ whole genome shotgun (WGS) entry which is preliminary data.</text>
</comment>
<keyword evidence="7" id="KW-0732">Signal</keyword>